<proteinExistence type="inferred from homology"/>
<evidence type="ECO:0000259" key="6">
    <source>
        <dbReference type="Pfam" id="PF17187"/>
    </source>
</evidence>
<gene>
    <name evidence="8" type="ORF">PCL_04352</name>
    <name evidence="7" type="ORF">Purlil1_5317</name>
</gene>
<evidence type="ECO:0000313" key="7">
    <source>
        <dbReference type="EMBL" id="KAK4090146.1"/>
    </source>
</evidence>
<dbReference type="EMBL" id="LCWV01000020">
    <property type="protein sequence ID" value="PWI67190.1"/>
    <property type="molecule type" value="Genomic_DNA"/>
</dbReference>
<evidence type="ECO:0000256" key="3">
    <source>
        <dbReference type="ARBA" id="ARBA00022490"/>
    </source>
</evidence>
<keyword evidence="3" id="KW-0963">Cytoplasm</keyword>
<dbReference type="Proteomes" id="UP001287286">
    <property type="component" value="Unassembled WGS sequence"/>
</dbReference>
<evidence type="ECO:0000313" key="9">
    <source>
        <dbReference type="Proteomes" id="UP000245956"/>
    </source>
</evidence>
<comment type="caution">
    <text evidence="8">The sequence shown here is derived from an EMBL/GenBank/DDBJ whole genome shotgun (WGS) entry which is preliminary data.</text>
</comment>
<keyword evidence="10" id="KW-1185">Reference proteome</keyword>
<accession>A0A2U3DY51</accession>
<evidence type="ECO:0008006" key="11">
    <source>
        <dbReference type="Google" id="ProtNLM"/>
    </source>
</evidence>
<dbReference type="InterPro" id="IPR013931">
    <property type="entry name" value="Svf1-like_N"/>
</dbReference>
<dbReference type="EMBL" id="JAWRVI010000016">
    <property type="protein sequence ID" value="KAK4090146.1"/>
    <property type="molecule type" value="Genomic_DNA"/>
</dbReference>
<protein>
    <recommendedName>
        <fullName evidence="11">Survival factor 1</fullName>
    </recommendedName>
</protein>
<dbReference type="PANTHER" id="PTHR47107">
    <property type="entry name" value="SVF1-LIKE PROTEIN YDR222W-RELATED"/>
    <property type="match status" value="1"/>
</dbReference>
<feature type="domain" description="Svf1-like C-terminal" evidence="6">
    <location>
        <begin position="367"/>
        <end position="528"/>
    </location>
</feature>
<evidence type="ECO:0000313" key="10">
    <source>
        <dbReference type="Proteomes" id="UP001287286"/>
    </source>
</evidence>
<dbReference type="SUPFAM" id="SSF159245">
    <property type="entry name" value="AttH-like"/>
    <property type="match status" value="1"/>
</dbReference>
<dbReference type="Pfam" id="PF17187">
    <property type="entry name" value="Svf1_C"/>
    <property type="match status" value="1"/>
</dbReference>
<feature type="domain" description="Svf1-like N-terminal" evidence="5">
    <location>
        <begin position="206"/>
        <end position="365"/>
    </location>
</feature>
<dbReference type="AlphaFoldDB" id="A0A2U3DY51"/>
<sequence length="530" mass="57582">MTYLASYKYLPGSQDPVPSAVQTALKAKIPLKAPAFMHCLVTWPHHLRSMPIANHHEDGQAQSSAISTTSSELTRPPTVREVHGCPGVGPQASTTSAPGVVRLLAGLASWVQSHGMYRRTVRRALLAALPLHAASIPALPEAISSGNTASAMFNWAKQQLANVAGTQEPIYGPSAIKSVAEEAETKPYTETTRDDFKWQALESTCVETESFYLFADTGDIALAQVIYSNVAGIRTTCQFNSKVFSKDPSKPHLWCSTPLNNVEFSEDKASFYADDCAVELAEDGNSYTIKSMNDERSIVNVKITKAAPGFKAGETGTTKFGTDLENPWGVMRHAFWPRCTVEGTITTPDGPIDFKGRALYSYAIQGMKPHHAAARWNFADFQGPNYSAILMEFTTPPSYGTTKVIVGGIVKDGEIIAAGCDMEALHTTVTNDAENEWPEPSHVKFVWSNKDKDGKPVEAIIEGSLGDRVDRVDVMAEVPGFVKKIVAGAAGTKPYIYQYSPKVTLKLKIGDEEISEEGQMFTEATFISEA</sequence>
<reference evidence="8" key="1">
    <citation type="submission" date="2015-05" db="EMBL/GenBank/DDBJ databases">
        <authorList>
            <person name="Wang D.B."/>
            <person name="Wang M."/>
        </authorList>
    </citation>
    <scope>NUCLEOTIDE SEQUENCE</scope>
    <source>
        <strain evidence="8">36-1</strain>
    </source>
</reference>
<evidence type="ECO:0000256" key="1">
    <source>
        <dbReference type="ARBA" id="ARBA00004496"/>
    </source>
</evidence>
<dbReference type="GO" id="GO:0006979">
    <property type="term" value="P:response to oxidative stress"/>
    <property type="evidence" value="ECO:0007669"/>
    <property type="project" value="InterPro"/>
</dbReference>
<reference evidence="7 10" key="4">
    <citation type="journal article" date="2024" name="Microbiol. Resour. Announc.">
        <title>Genome annotations for the ascomycete fungi Trichoderma harzianum, Trichoderma aggressivum, and Purpureocillium lilacinum.</title>
        <authorList>
            <person name="Beijen E.P.W."/>
            <person name="Ohm R.A."/>
        </authorList>
    </citation>
    <scope>NUCLEOTIDE SEQUENCE [LARGE SCALE GENOMIC DNA]</scope>
    <source>
        <strain evidence="7 10">CBS 150709</strain>
    </source>
</reference>
<evidence type="ECO:0000256" key="4">
    <source>
        <dbReference type="SAM" id="MobiDB-lite"/>
    </source>
</evidence>
<dbReference type="Pfam" id="PF08622">
    <property type="entry name" value="Svf1"/>
    <property type="match status" value="1"/>
</dbReference>
<evidence type="ECO:0000313" key="8">
    <source>
        <dbReference type="EMBL" id="PWI67190.1"/>
    </source>
</evidence>
<dbReference type="GO" id="GO:0005737">
    <property type="term" value="C:cytoplasm"/>
    <property type="evidence" value="ECO:0007669"/>
    <property type="project" value="UniProtKB-SubCell"/>
</dbReference>
<dbReference type="PANTHER" id="PTHR47107:SF1">
    <property type="entry name" value="CERAMIDE-BINDING PROTEIN SVF1-RELATED"/>
    <property type="match status" value="1"/>
</dbReference>
<dbReference type="Proteomes" id="UP000245956">
    <property type="component" value="Unassembled WGS sequence"/>
</dbReference>
<dbReference type="InterPro" id="IPR051385">
    <property type="entry name" value="Ceramide-binding_SVF1"/>
</dbReference>
<dbReference type="InterPro" id="IPR033394">
    <property type="entry name" value="Svf1-like_C"/>
</dbReference>
<reference evidence="8 9" key="2">
    <citation type="journal article" date="2016" name="Front. Microbiol.">
        <title>Genome and transcriptome sequences reveal the specific parasitism of the nematophagous Purpureocillium lilacinum 36-1.</title>
        <authorList>
            <person name="Xie J."/>
            <person name="Li S."/>
            <person name="Mo C."/>
            <person name="Xiao X."/>
            <person name="Peng D."/>
            <person name="Wang G."/>
            <person name="Xiao Y."/>
        </authorList>
    </citation>
    <scope>NUCLEOTIDE SEQUENCE [LARGE SCALE GENOMIC DNA]</scope>
    <source>
        <strain evidence="8 9">36-1</strain>
    </source>
</reference>
<comment type="similarity">
    <text evidence="2">Belongs to the SVF1 family.</text>
</comment>
<evidence type="ECO:0000259" key="5">
    <source>
        <dbReference type="Pfam" id="PF08622"/>
    </source>
</evidence>
<feature type="region of interest" description="Disordered" evidence="4">
    <location>
        <begin position="56"/>
        <end position="93"/>
    </location>
</feature>
<evidence type="ECO:0000256" key="2">
    <source>
        <dbReference type="ARBA" id="ARBA00009069"/>
    </source>
</evidence>
<reference evidence="7" key="3">
    <citation type="submission" date="2023-11" db="EMBL/GenBank/DDBJ databases">
        <authorList>
            <person name="Beijen E."/>
            <person name="Ohm R.A."/>
        </authorList>
    </citation>
    <scope>NUCLEOTIDE SEQUENCE</scope>
    <source>
        <strain evidence="7">CBS 150709</strain>
    </source>
</reference>
<name>A0A2U3DY51_PURLI</name>
<comment type="subcellular location">
    <subcellularLocation>
        <location evidence="1">Cytoplasm</location>
    </subcellularLocation>
</comment>
<feature type="compositionally biased region" description="Low complexity" evidence="4">
    <location>
        <begin position="60"/>
        <end position="71"/>
    </location>
</feature>
<organism evidence="8 9">
    <name type="scientific">Purpureocillium lilacinum</name>
    <name type="common">Paecilomyces lilacinus</name>
    <dbReference type="NCBI Taxonomy" id="33203"/>
    <lineage>
        <taxon>Eukaryota</taxon>
        <taxon>Fungi</taxon>
        <taxon>Dikarya</taxon>
        <taxon>Ascomycota</taxon>
        <taxon>Pezizomycotina</taxon>
        <taxon>Sordariomycetes</taxon>
        <taxon>Hypocreomycetidae</taxon>
        <taxon>Hypocreales</taxon>
        <taxon>Ophiocordycipitaceae</taxon>
        <taxon>Purpureocillium</taxon>
    </lineage>
</organism>